<proteinExistence type="predicted"/>
<feature type="transmembrane region" description="Helical" evidence="1">
    <location>
        <begin position="27"/>
        <end position="48"/>
    </location>
</feature>
<keyword evidence="1" id="KW-1133">Transmembrane helix</keyword>
<reference evidence="2" key="2">
    <citation type="submission" date="2020-07" db="EMBL/GenBank/DDBJ databases">
        <authorList>
            <person name="Vera ALvarez R."/>
            <person name="Arias-Moreno D.M."/>
            <person name="Jimenez-Jacinto V."/>
            <person name="Jimenez-Bremont J.F."/>
            <person name="Swaminathan K."/>
            <person name="Moose S.P."/>
            <person name="Guerrero-Gonzalez M.L."/>
            <person name="Marino-Ramirez L."/>
            <person name="Landsman D."/>
            <person name="Rodriguez-Kessler M."/>
            <person name="Delgado-Sanchez P."/>
        </authorList>
    </citation>
    <scope>NUCLEOTIDE SEQUENCE</scope>
    <source>
        <tissue evidence="2">Cladode</tissue>
    </source>
</reference>
<dbReference type="EMBL" id="GISG01261837">
    <property type="protein sequence ID" value="MBA4674187.1"/>
    <property type="molecule type" value="Transcribed_RNA"/>
</dbReference>
<feature type="transmembrane region" description="Helical" evidence="1">
    <location>
        <begin position="54"/>
        <end position="73"/>
    </location>
</feature>
<evidence type="ECO:0000313" key="2">
    <source>
        <dbReference type="EMBL" id="MBA4674187.1"/>
    </source>
</evidence>
<name>A0A7C9EXG5_OPUST</name>
<reference evidence="2" key="1">
    <citation type="journal article" date="2013" name="J. Plant Res.">
        <title>Effect of fungi and light on seed germination of three Opuntia species from semiarid lands of central Mexico.</title>
        <authorList>
            <person name="Delgado-Sanchez P."/>
            <person name="Jimenez-Bremont J.F."/>
            <person name="Guerrero-Gonzalez Mde L."/>
            <person name="Flores J."/>
        </authorList>
    </citation>
    <scope>NUCLEOTIDE SEQUENCE</scope>
    <source>
        <tissue evidence="2">Cladode</tissue>
    </source>
</reference>
<protein>
    <submittedName>
        <fullName evidence="2">Uncharacterized protein</fullName>
    </submittedName>
</protein>
<evidence type="ECO:0000256" key="1">
    <source>
        <dbReference type="SAM" id="Phobius"/>
    </source>
</evidence>
<keyword evidence="1" id="KW-0472">Membrane</keyword>
<dbReference type="AlphaFoldDB" id="A0A7C9EXG5"/>
<accession>A0A7C9EXG5</accession>
<sequence>MSISYWYKYETMTIQGLDINCSSNLSLVVKVWLLIYDHFISLSPVYAYPLNPNWLTSVDVTFVMLNTVPSIIYTKQAKRSHKLTNSNTAITPITKSCLLSSSRQAQLTQFKGWHKASQDACFWASQVHNLIR</sequence>
<organism evidence="2">
    <name type="scientific">Opuntia streptacantha</name>
    <name type="common">Prickly pear cactus</name>
    <name type="synonym">Opuntia cardona</name>
    <dbReference type="NCBI Taxonomy" id="393608"/>
    <lineage>
        <taxon>Eukaryota</taxon>
        <taxon>Viridiplantae</taxon>
        <taxon>Streptophyta</taxon>
        <taxon>Embryophyta</taxon>
        <taxon>Tracheophyta</taxon>
        <taxon>Spermatophyta</taxon>
        <taxon>Magnoliopsida</taxon>
        <taxon>eudicotyledons</taxon>
        <taxon>Gunneridae</taxon>
        <taxon>Pentapetalae</taxon>
        <taxon>Caryophyllales</taxon>
        <taxon>Cactineae</taxon>
        <taxon>Cactaceae</taxon>
        <taxon>Opuntioideae</taxon>
        <taxon>Opuntia</taxon>
    </lineage>
</organism>
<keyword evidence="1" id="KW-0812">Transmembrane</keyword>